<dbReference type="Proteomes" id="UP001295469">
    <property type="component" value="Chromosome A05"/>
</dbReference>
<name>A0A816TNY8_BRANA</name>
<protein>
    <submittedName>
        <fullName evidence="1">(rape) hypothetical protein</fullName>
    </submittedName>
</protein>
<reference evidence="1" key="1">
    <citation type="submission" date="2021-01" db="EMBL/GenBank/DDBJ databases">
        <authorList>
            <consortium name="Genoscope - CEA"/>
            <person name="William W."/>
        </authorList>
    </citation>
    <scope>NUCLEOTIDE SEQUENCE</scope>
</reference>
<dbReference type="PANTHER" id="PTHR31099">
    <property type="entry name" value="OS06G0165300 PROTEIN"/>
    <property type="match status" value="1"/>
</dbReference>
<organism evidence="1">
    <name type="scientific">Brassica napus</name>
    <name type="common">Rape</name>
    <dbReference type="NCBI Taxonomy" id="3708"/>
    <lineage>
        <taxon>Eukaryota</taxon>
        <taxon>Viridiplantae</taxon>
        <taxon>Streptophyta</taxon>
        <taxon>Embryophyta</taxon>
        <taxon>Tracheophyta</taxon>
        <taxon>Spermatophyta</taxon>
        <taxon>Magnoliopsida</taxon>
        <taxon>eudicotyledons</taxon>
        <taxon>Gunneridae</taxon>
        <taxon>Pentapetalae</taxon>
        <taxon>rosids</taxon>
        <taxon>malvids</taxon>
        <taxon>Brassicales</taxon>
        <taxon>Brassicaceae</taxon>
        <taxon>Brassiceae</taxon>
        <taxon>Brassica</taxon>
    </lineage>
</organism>
<gene>
    <name evidence="1" type="ORF">DARMORV10_A05P19660.1</name>
</gene>
<dbReference type="AlphaFoldDB" id="A0A816TNY8"/>
<dbReference type="EMBL" id="HG994359">
    <property type="protein sequence ID" value="CAF2097668.1"/>
    <property type="molecule type" value="Genomic_DNA"/>
</dbReference>
<evidence type="ECO:0000313" key="1">
    <source>
        <dbReference type="EMBL" id="CAF2097668.1"/>
    </source>
</evidence>
<dbReference type="PANTHER" id="PTHR31099:SF44">
    <property type="entry name" value="DUF4283 DOMAIN-CONTAINING PROTEIN"/>
    <property type="match status" value="1"/>
</dbReference>
<accession>A0A816TNY8</accession>
<sequence length="365" mass="41746">MCNVEEPPLEPWVPMRPFSERVVGRPSRCTLPFLGTVRSFCPDPENVDFRLPLEGERADEPPEGFFTLYEEHLMRARLWFPIPSVIVEFLDRLEVSISQISPRGIKHFVGLLVLGYERGMELTADYLEAFLTLSRVGTDRLYGFRSRTHMEVLKGFSHGGCGWKSYFFYVRLDQASYTTPIPLFPEDLCIVRDLLRGGPLFWGHFFPERVRTAVEAHRSRSSLSIDNDMGASFEDTSLPAVYATGQSSGRGSCFREVVIGWTDPLWPYLYLPGLAVSGFESLTALRGFIYMMGISCLEMFETRALGLGQDLGLLSVKVCAVTSRLSFFLLRFLPDSYRFKVRNRFSAYMTCMVRIEYLLIVNWKC</sequence>
<proteinExistence type="predicted"/>